<reference evidence="3" key="1">
    <citation type="journal article" date="2019" name="Plant Biotechnol. J.">
        <title>Genome sequencing of the Australian wild diploid species Gossypium australe highlights disease resistance and delayed gland morphogenesis.</title>
        <authorList>
            <person name="Cai Y."/>
            <person name="Cai X."/>
            <person name="Wang Q."/>
            <person name="Wang P."/>
            <person name="Zhang Y."/>
            <person name="Cai C."/>
            <person name="Xu Y."/>
            <person name="Wang K."/>
            <person name="Zhou Z."/>
            <person name="Wang C."/>
            <person name="Geng S."/>
            <person name="Li B."/>
            <person name="Dong Q."/>
            <person name="Hou Y."/>
            <person name="Wang H."/>
            <person name="Ai P."/>
            <person name="Liu Z."/>
            <person name="Yi F."/>
            <person name="Sun M."/>
            <person name="An G."/>
            <person name="Cheng J."/>
            <person name="Zhang Y."/>
            <person name="Shi Q."/>
            <person name="Xie Y."/>
            <person name="Shi X."/>
            <person name="Chang Y."/>
            <person name="Huang F."/>
            <person name="Chen Y."/>
            <person name="Hong S."/>
            <person name="Mi L."/>
            <person name="Sun Q."/>
            <person name="Zhang L."/>
            <person name="Zhou B."/>
            <person name="Peng R."/>
            <person name="Zhang X."/>
            <person name="Liu F."/>
        </authorList>
    </citation>
    <scope>NUCLEOTIDE SEQUENCE [LARGE SCALE GENOMIC DNA]</scope>
    <source>
        <strain evidence="3">cv. PA1801</strain>
    </source>
</reference>
<name>A0A5B6WR28_9ROSI</name>
<evidence type="ECO:0000313" key="3">
    <source>
        <dbReference type="Proteomes" id="UP000325315"/>
    </source>
</evidence>
<proteinExistence type="predicted"/>
<dbReference type="OrthoDB" id="1909122at2759"/>
<dbReference type="InterPro" id="IPR036397">
    <property type="entry name" value="RNaseH_sf"/>
</dbReference>
<sequence length="203" mass="24340">MLIISDRDPRFTSRFWRQLHESLGTKLNFNTAFHLQADEQLRRVIQILEDMLRAYIIYFEVGLERYSQLVKFLYNNSFQSSIHMTLYEVLYDLRCRHLFAGQICVKEKLLGQKSYAYLKHQDIDFFVGDKVFLKVSSWKKALRFGRKGNLSPRFIRPYKIIKRIRPITYGLALLVELQNMHDVFHVLMLRRYQSDLSHIISIE</sequence>
<dbReference type="GO" id="GO:0003676">
    <property type="term" value="F:nucleic acid binding"/>
    <property type="evidence" value="ECO:0007669"/>
    <property type="project" value="InterPro"/>
</dbReference>
<evidence type="ECO:0000313" key="2">
    <source>
        <dbReference type="EMBL" id="KAA3483883.1"/>
    </source>
</evidence>
<comment type="caution">
    <text evidence="2">The sequence shown here is derived from an EMBL/GenBank/DDBJ whole genome shotgun (WGS) entry which is preliminary data.</text>
</comment>
<dbReference type="PANTHER" id="PTHR46148:SF44">
    <property type="entry name" value="GAG-POL POLYPROTEIN"/>
    <property type="match status" value="1"/>
</dbReference>
<dbReference type="SUPFAM" id="SSF53098">
    <property type="entry name" value="Ribonuclease H-like"/>
    <property type="match status" value="1"/>
</dbReference>
<dbReference type="Proteomes" id="UP000325315">
    <property type="component" value="Unassembled WGS sequence"/>
</dbReference>
<accession>A0A5B6WR28</accession>
<dbReference type="Pfam" id="PF24626">
    <property type="entry name" value="SH3_Tf2-1"/>
    <property type="match status" value="1"/>
</dbReference>
<dbReference type="EMBL" id="SMMG02000002">
    <property type="protein sequence ID" value="KAA3483883.1"/>
    <property type="molecule type" value="Genomic_DNA"/>
</dbReference>
<keyword evidence="3" id="KW-1185">Reference proteome</keyword>
<dbReference type="InterPro" id="IPR012337">
    <property type="entry name" value="RNaseH-like_sf"/>
</dbReference>
<dbReference type="AlphaFoldDB" id="A0A5B6WR28"/>
<dbReference type="PANTHER" id="PTHR46148">
    <property type="entry name" value="CHROMO DOMAIN-CONTAINING PROTEIN"/>
    <property type="match status" value="1"/>
</dbReference>
<evidence type="ECO:0000259" key="1">
    <source>
        <dbReference type="Pfam" id="PF24626"/>
    </source>
</evidence>
<feature type="domain" description="Tf2-1-like SH3-like" evidence="1">
    <location>
        <begin position="128"/>
        <end position="192"/>
    </location>
</feature>
<protein>
    <submittedName>
        <fullName evidence="2">DNA/RNA polymerases superfamily protein</fullName>
    </submittedName>
</protein>
<dbReference type="Gene3D" id="3.30.420.10">
    <property type="entry name" value="Ribonuclease H-like superfamily/Ribonuclease H"/>
    <property type="match status" value="1"/>
</dbReference>
<dbReference type="InterPro" id="IPR056924">
    <property type="entry name" value="SH3_Tf2-1"/>
</dbReference>
<gene>
    <name evidence="2" type="ORF">EPI10_006015</name>
</gene>
<organism evidence="2 3">
    <name type="scientific">Gossypium australe</name>
    <dbReference type="NCBI Taxonomy" id="47621"/>
    <lineage>
        <taxon>Eukaryota</taxon>
        <taxon>Viridiplantae</taxon>
        <taxon>Streptophyta</taxon>
        <taxon>Embryophyta</taxon>
        <taxon>Tracheophyta</taxon>
        <taxon>Spermatophyta</taxon>
        <taxon>Magnoliopsida</taxon>
        <taxon>eudicotyledons</taxon>
        <taxon>Gunneridae</taxon>
        <taxon>Pentapetalae</taxon>
        <taxon>rosids</taxon>
        <taxon>malvids</taxon>
        <taxon>Malvales</taxon>
        <taxon>Malvaceae</taxon>
        <taxon>Malvoideae</taxon>
        <taxon>Gossypium</taxon>
    </lineage>
</organism>